<accession>A0A0H5DR68</accession>
<dbReference type="Proteomes" id="UP000220251">
    <property type="component" value="Unassembled WGS sequence"/>
</dbReference>
<name>A0A0H5DR68_9BACT</name>
<proteinExistence type="predicted"/>
<sequence length="313" mass="35636">MFSSMRIAFVRQIWKGPFHHAFPDLIYFQGRYFVSLRQAETHFSAKSKILILTSTDLVQWAQAAEMALPGHDLRDPKLSIVPDGRLMLNMGSLDINSKGALGSFVSFSKTGFTWTSPHSILETGMWLWRITWHQGKGYGVSYRFFDPLKKELEWIVDLHQTDDGVSFHKIASLNVKGHPNEATVRFDDEGSMWILIRRDKNWKSKAVLLRGRPPYREFHHLPLNSYLGGPNFLEVKGQWIVAGRFVSINPYGIFERMGISLLSHGKVGVPLFLPGTGDLGYPGMVWNEERLLVCYYASEENLSSIYLAGIEPV</sequence>
<dbReference type="Gene3D" id="2.120.10.10">
    <property type="match status" value="1"/>
</dbReference>
<organism evidence="1 2">
    <name type="scientific">Estrella lausannensis</name>
    <dbReference type="NCBI Taxonomy" id="483423"/>
    <lineage>
        <taxon>Bacteria</taxon>
        <taxon>Pseudomonadati</taxon>
        <taxon>Chlamydiota</taxon>
        <taxon>Chlamydiia</taxon>
        <taxon>Parachlamydiales</taxon>
        <taxon>Candidatus Criblamydiaceae</taxon>
        <taxon>Estrella</taxon>
    </lineage>
</organism>
<evidence type="ECO:0008006" key="3">
    <source>
        <dbReference type="Google" id="ProtNLM"/>
    </source>
</evidence>
<evidence type="ECO:0000313" key="2">
    <source>
        <dbReference type="Proteomes" id="UP000220251"/>
    </source>
</evidence>
<protein>
    <recommendedName>
        <fullName evidence="3">Glycosidase</fullName>
    </recommendedName>
</protein>
<dbReference type="InterPro" id="IPR036278">
    <property type="entry name" value="Sialidase_sf"/>
</dbReference>
<gene>
    <name evidence="1" type="ORF">ELAC_1319</name>
</gene>
<dbReference type="SUPFAM" id="SSF50939">
    <property type="entry name" value="Sialidases"/>
    <property type="match status" value="1"/>
</dbReference>
<evidence type="ECO:0000313" key="1">
    <source>
        <dbReference type="EMBL" id="CRX38658.1"/>
    </source>
</evidence>
<reference evidence="2" key="1">
    <citation type="submission" date="2015-06" db="EMBL/GenBank/DDBJ databases">
        <authorList>
            <person name="Bertelli C."/>
        </authorList>
    </citation>
    <scope>NUCLEOTIDE SEQUENCE [LARGE SCALE GENOMIC DNA]</scope>
    <source>
        <strain evidence="2">CRIB-30</strain>
    </source>
</reference>
<dbReference type="AlphaFoldDB" id="A0A0H5DR68"/>
<keyword evidence="2" id="KW-1185">Reference proteome</keyword>
<dbReference type="EMBL" id="CWGJ01000015">
    <property type="protein sequence ID" value="CRX38658.1"/>
    <property type="molecule type" value="Genomic_DNA"/>
</dbReference>